<evidence type="ECO:0000256" key="8">
    <source>
        <dbReference type="ARBA" id="ARBA00023212"/>
    </source>
</evidence>
<comment type="function">
    <text evidence="10">Required for the organization of the mitotic spindle. Maintains the structural integrity of centrosomes during mitosis.</text>
</comment>
<evidence type="ECO:0000256" key="6">
    <source>
        <dbReference type="ARBA" id="ARBA00022776"/>
    </source>
</evidence>
<accession>A0A8X7WX15</accession>
<dbReference type="InterPro" id="IPR003591">
    <property type="entry name" value="Leu-rich_rpt_typical-subtyp"/>
</dbReference>
<evidence type="ECO:0000256" key="2">
    <source>
        <dbReference type="ARBA" id="ARBA00022490"/>
    </source>
</evidence>
<evidence type="ECO:0000256" key="11">
    <source>
        <dbReference type="ARBA" id="ARBA00061329"/>
    </source>
</evidence>
<reference evidence="13 14" key="1">
    <citation type="journal article" date="2021" name="Cell">
        <title>Tracing the genetic footprints of vertebrate landing in non-teleost ray-finned fishes.</title>
        <authorList>
            <person name="Bi X."/>
            <person name="Wang K."/>
            <person name="Yang L."/>
            <person name="Pan H."/>
            <person name="Jiang H."/>
            <person name="Wei Q."/>
            <person name="Fang M."/>
            <person name="Yu H."/>
            <person name="Zhu C."/>
            <person name="Cai Y."/>
            <person name="He Y."/>
            <person name="Gan X."/>
            <person name="Zeng H."/>
            <person name="Yu D."/>
            <person name="Zhu Y."/>
            <person name="Jiang H."/>
            <person name="Qiu Q."/>
            <person name="Yang H."/>
            <person name="Zhang Y.E."/>
            <person name="Wang W."/>
            <person name="Zhu M."/>
            <person name="He S."/>
            <person name="Zhang G."/>
        </authorList>
    </citation>
    <scope>NUCLEOTIDE SEQUENCE [LARGE SCALE GENOMIC DNA]</scope>
    <source>
        <strain evidence="13">Bchr_013</strain>
    </source>
</reference>
<dbReference type="AlphaFoldDB" id="A0A8X7WX15"/>
<evidence type="ECO:0000313" key="14">
    <source>
        <dbReference type="Proteomes" id="UP000886611"/>
    </source>
</evidence>
<dbReference type="GeneID" id="120530130"/>
<dbReference type="FunFam" id="3.80.10.10:FF:000148">
    <property type="entry name" value="Leucine rich repeat and coiled-coil centrosomal protein 1"/>
    <property type="match status" value="1"/>
</dbReference>
<evidence type="ECO:0000256" key="7">
    <source>
        <dbReference type="ARBA" id="ARBA00023054"/>
    </source>
</evidence>
<dbReference type="SMART" id="SM00365">
    <property type="entry name" value="LRR_SD22"/>
    <property type="match status" value="4"/>
</dbReference>
<gene>
    <name evidence="13" type="primary">Lrrcc1</name>
    <name evidence="13" type="ORF">GTO96_0017698</name>
</gene>
<keyword evidence="6" id="KW-0498">Mitosis</keyword>
<dbReference type="Pfam" id="PF12799">
    <property type="entry name" value="LRR_4"/>
    <property type="match status" value="1"/>
</dbReference>
<dbReference type="GO" id="GO:0051301">
    <property type="term" value="P:cell division"/>
    <property type="evidence" value="ECO:0007669"/>
    <property type="project" value="UniProtKB-KW"/>
</dbReference>
<dbReference type="FunFam" id="3.80.10.10:FF:000171">
    <property type="entry name" value="Leucine rich repeat and coiled-coil centrosomal protein 1"/>
    <property type="match status" value="1"/>
</dbReference>
<evidence type="ECO:0000256" key="10">
    <source>
        <dbReference type="ARBA" id="ARBA00054059"/>
    </source>
</evidence>
<evidence type="ECO:0000256" key="3">
    <source>
        <dbReference type="ARBA" id="ARBA00022614"/>
    </source>
</evidence>
<comment type="similarity">
    <text evidence="11">Belongs to the LRRCC1 family.</text>
</comment>
<dbReference type="PROSITE" id="PS51450">
    <property type="entry name" value="LRR"/>
    <property type="match status" value="5"/>
</dbReference>
<dbReference type="RefSeq" id="XP_039610258.1">
    <property type="nucleotide sequence ID" value="XM_039754324.1"/>
</dbReference>
<dbReference type="Gene3D" id="3.80.10.10">
    <property type="entry name" value="Ribonuclease Inhibitor"/>
    <property type="match status" value="2"/>
</dbReference>
<dbReference type="GO" id="GO:0005813">
    <property type="term" value="C:centrosome"/>
    <property type="evidence" value="ECO:0007669"/>
    <property type="project" value="TreeGrafter"/>
</dbReference>
<keyword evidence="8" id="KW-0206">Cytoskeleton</keyword>
<comment type="subcellular location">
    <subcellularLocation>
        <location evidence="1">Cytoplasm</location>
        <location evidence="1">Cytoskeleton</location>
        <location evidence="1">Microtubule organizing center</location>
        <location evidence="1">Centrosome</location>
        <location evidence="1">Centriole</location>
    </subcellularLocation>
</comment>
<proteinExistence type="inferred from homology"/>
<dbReference type="SUPFAM" id="SSF52058">
    <property type="entry name" value="L domain-like"/>
    <property type="match status" value="2"/>
</dbReference>
<dbReference type="Proteomes" id="UP000886611">
    <property type="component" value="Unassembled WGS sequence"/>
</dbReference>
<dbReference type="PANTHER" id="PTHR15454">
    <property type="entry name" value="NISCHARIN RELATED"/>
    <property type="match status" value="1"/>
</dbReference>
<evidence type="ECO:0000256" key="12">
    <source>
        <dbReference type="ARBA" id="ARBA00067351"/>
    </source>
</evidence>
<dbReference type="PANTHER" id="PTHR15454:SF34">
    <property type="entry name" value="LEUCINE-RICH REPEAT AND COILED-COIL DOMAIN-CONTAINING PROTEIN 1"/>
    <property type="match status" value="1"/>
</dbReference>
<dbReference type="EMBL" id="JAATIS010007298">
    <property type="protein sequence ID" value="KAG2458208.1"/>
    <property type="molecule type" value="Genomic_DNA"/>
</dbReference>
<dbReference type="InterPro" id="IPR001611">
    <property type="entry name" value="Leu-rich_rpt"/>
</dbReference>
<organism evidence="13 14">
    <name type="scientific">Polypterus senegalus</name>
    <name type="common">Senegal bichir</name>
    <dbReference type="NCBI Taxonomy" id="55291"/>
    <lineage>
        <taxon>Eukaryota</taxon>
        <taxon>Metazoa</taxon>
        <taxon>Chordata</taxon>
        <taxon>Craniata</taxon>
        <taxon>Vertebrata</taxon>
        <taxon>Euteleostomi</taxon>
        <taxon>Actinopterygii</taxon>
        <taxon>Polypteriformes</taxon>
        <taxon>Polypteridae</taxon>
        <taxon>Polypterus</taxon>
    </lineage>
</organism>
<dbReference type="InterPro" id="IPR025875">
    <property type="entry name" value="Leu-rich_rpt_4"/>
</dbReference>
<keyword evidence="3" id="KW-0433">Leucine-rich repeat</keyword>
<dbReference type="InterPro" id="IPR032675">
    <property type="entry name" value="LRR_dom_sf"/>
</dbReference>
<dbReference type="GO" id="GO:0005737">
    <property type="term" value="C:cytoplasm"/>
    <property type="evidence" value="ECO:0007669"/>
    <property type="project" value="TreeGrafter"/>
</dbReference>
<feature type="non-terminal residue" evidence="13">
    <location>
        <position position="1019"/>
    </location>
</feature>
<evidence type="ECO:0000256" key="4">
    <source>
        <dbReference type="ARBA" id="ARBA00022618"/>
    </source>
</evidence>
<evidence type="ECO:0000256" key="1">
    <source>
        <dbReference type="ARBA" id="ARBA00004114"/>
    </source>
</evidence>
<name>A0A8X7WX15_POLSE</name>
<keyword evidence="7" id="KW-0175">Coiled coil</keyword>
<keyword evidence="2" id="KW-0963">Cytoplasm</keyword>
<evidence type="ECO:0000256" key="5">
    <source>
        <dbReference type="ARBA" id="ARBA00022737"/>
    </source>
</evidence>
<dbReference type="SMART" id="SM00369">
    <property type="entry name" value="LRR_TYP"/>
    <property type="match status" value="4"/>
</dbReference>
<sequence>MLAESEEPHEELCLIDKNITSLLEIPLTKKIKSLNLHFNKISSMKGLEHVYRLRHLDLSSNQITRIEGLGLLTSLRTLNLSCNQITKIEGLSGLVTLFSLNLSYNKLNDVTGLLYLHGTEPKLKYLDLHSNSISKIEHVVQCISGLKNLTHLTMQKDGKGNPVCMSPGYREVILHSVPQLLSLDCTDRSGKTVNSIDGNLIDLPGLEDYMEYLLSSDSSLITENANPGIPLNTPRIDEVLTHFRQRKNTENTKHSESSSEIELPRMADINLANELRIKKLEHQISELFQKTASPSVNSVLPVRQKAKRDTDHTSESECESGKENGKSCTRRSKIHSFKHNTEAPRRHLSLETKGNKSDRGKDVFPDETLSESTAKSNPSDASCLKNKMKKKQVEPKYKKATPASKKITFTEESTYRALVEELDQEKERRWKAEKAVEKLTDQIKSLQDQVTEEKDLQSMAVHTTDRLKELLLKEKSSKSHLQTSVHELTEKIESLTDELKQARTAEEQQRKALKNLKDSITRTEAERLQQHTVELKVMQEKDLKAAATQRELELLRSSLQQQKAKVHQLHELLASKEQIHRKELDCRVTLTGPEFQNALAKEMAIAEKRHSQQINELQEKIADVKQQYRHLEDEFRMALTIEATRFKEVKDSFDHISLELTECKNTLSKTQQKEKQSVNLIQDLSAMVKEQNARITELMKSKQEAVSELKNRIRSLESSSEDNKGKHVQVELLKQEKSKLISQLTAQESVIEGLRAERRIWGQELAHQGASLAQDRGRLEARIDVLSTELETLKKQNEKDINALKIKTKIIDDQTETIRKLKEALQERDGQIRKLREEHLQTQKSLQEQLENENEHIQQLQARVDRLTERKEELKQHLEDKEAEIEDLLKEKRKFQETHHELTQLEAQVRQIATKFDAKEKELLEEKEQSRQKERAAVEKLRSLDDAFRRQLESVQVAHQAELLHLAAEKQKQIEASNKKVYEVEEEMRQLLQETANSKKIMEDKMKKLTGVLKDFQQM</sequence>
<keyword evidence="14" id="KW-1185">Reference proteome</keyword>
<keyword evidence="5" id="KW-0677">Repeat</keyword>
<comment type="caution">
    <text evidence="13">The sequence shown here is derived from an EMBL/GenBank/DDBJ whole genome shotgun (WGS) entry which is preliminary data.</text>
</comment>
<dbReference type="GO" id="GO:0005814">
    <property type="term" value="C:centriole"/>
    <property type="evidence" value="ECO:0007669"/>
    <property type="project" value="UniProtKB-SubCell"/>
</dbReference>
<evidence type="ECO:0000256" key="9">
    <source>
        <dbReference type="ARBA" id="ARBA00023306"/>
    </source>
</evidence>
<protein>
    <recommendedName>
        <fullName evidence="12">Leucine-rich repeat and coiled-coil domain-containing protein 1</fullName>
    </recommendedName>
</protein>
<feature type="non-terminal residue" evidence="13">
    <location>
        <position position="1"/>
    </location>
</feature>
<keyword evidence="4" id="KW-0132">Cell division</keyword>
<keyword evidence="9" id="KW-0131">Cell cycle</keyword>
<evidence type="ECO:0000313" key="13">
    <source>
        <dbReference type="EMBL" id="KAG2458208.1"/>
    </source>
</evidence>